<dbReference type="EMBL" id="JMCC02000090">
    <property type="protein sequence ID" value="KIG13657.1"/>
    <property type="molecule type" value="Genomic_DNA"/>
</dbReference>
<evidence type="ECO:0000313" key="3">
    <source>
        <dbReference type="Proteomes" id="UP000031599"/>
    </source>
</evidence>
<dbReference type="Proteomes" id="UP000031599">
    <property type="component" value="Unassembled WGS sequence"/>
</dbReference>
<name>A0A0C2D0I5_9BACT</name>
<organism evidence="2 3">
    <name type="scientific">Enhygromyxa salina</name>
    <dbReference type="NCBI Taxonomy" id="215803"/>
    <lineage>
        <taxon>Bacteria</taxon>
        <taxon>Pseudomonadati</taxon>
        <taxon>Myxococcota</taxon>
        <taxon>Polyangia</taxon>
        <taxon>Nannocystales</taxon>
        <taxon>Nannocystaceae</taxon>
        <taxon>Enhygromyxa</taxon>
    </lineage>
</organism>
<feature type="region of interest" description="Disordered" evidence="1">
    <location>
        <begin position="814"/>
        <end position="835"/>
    </location>
</feature>
<proteinExistence type="predicted"/>
<evidence type="ECO:0000313" key="2">
    <source>
        <dbReference type="EMBL" id="KIG13657.1"/>
    </source>
</evidence>
<dbReference type="RefSeq" id="WP_052555289.1">
    <property type="nucleotide sequence ID" value="NZ_JMCC02000090.1"/>
</dbReference>
<comment type="caution">
    <text evidence="2">The sequence shown here is derived from an EMBL/GenBank/DDBJ whole genome shotgun (WGS) entry which is preliminary data.</text>
</comment>
<gene>
    <name evidence="2" type="ORF">DB30_07865</name>
</gene>
<protein>
    <submittedName>
        <fullName evidence="2">Uncharacterized protein</fullName>
    </submittedName>
</protein>
<reference evidence="2 3" key="1">
    <citation type="submission" date="2014-12" db="EMBL/GenBank/DDBJ databases">
        <title>Genome assembly of Enhygromyxa salina DSM 15201.</title>
        <authorList>
            <person name="Sharma G."/>
            <person name="Subramanian S."/>
        </authorList>
    </citation>
    <scope>NUCLEOTIDE SEQUENCE [LARGE SCALE GENOMIC DNA]</scope>
    <source>
        <strain evidence="2 3">DSM 15201</strain>
    </source>
</reference>
<evidence type="ECO:0000256" key="1">
    <source>
        <dbReference type="SAM" id="MobiDB-lite"/>
    </source>
</evidence>
<dbReference type="AlphaFoldDB" id="A0A0C2D0I5"/>
<sequence>MTRAALHPGIAALLESRRLGSLADSRHRFTVSREEALLQLRKQASERDDGPWDWTLLLVRAANAMSEIPEARVELGEGADEQLRVTTIDVITPGTSFDGLDLTDILAGALEPDLGEPVGGGDPHLRVGRFRMLIGRAINAALAREPIALELETPVGGRRFERREQLSEGRDPYIERKLGPCVGSSRFVVRVTEPRPGLSSRLGRWLRRRGEVTQELATLWRSQRLADRDVDNLGEDGALSLGPALQRAPVMFGEHALYGPARAVASDEGGGREWGSLFLVRDGLLLVDLGPALREQQVDVGSLVGWIDCPKLRLTADERSVVRDANFELLVAWLHDYQGRSDGLGQVSWPTGLSDGLTCASGRPVSLAQLTEDARRGRELIYVWRHQAGEVPAHARAQVVALAPSQELLLRERFPELRLVPLRALGGQGDVDPADLTSLQAGSYEALALIKDSPINTGEDQGALMVDLRVSVDAYVHRAATATTGFIVILAYERRVAQIHEHAKVIPGVTLICRVRGEGSELDVAKLRRDHAAIGKIADLCRVRVRAHWEALLVHAMSRAKPWENPLLRSALDGLGPRAIDLRYQTTEDGLRLGWRDTVLLDVELGRALIRSNQLGPAKTLRDALRQLRERGFVLVAHPHKRYDRLISDDPRLYPWLLHDDAARALLVRVVGAATVLDMPVVAEAHPLVVAHPLEDQRHLLRGRETIERDLQRSPTDPLARQRLLGHLLVARGLGLDAQGPDAQGLETVPLLDRYDPRALSPTRLVSLASVLSECPRPGLVPAGAVHRELPRPMLEVGPGLADLLAQVEDLEPGSTARTSGESVVTIDDPRGERSTTTAIRRRARGVPPLLASSVVHAFVIGRLQVAGDASSDGIGLWASGLRVGELELPEPLGRVSGRLLLTPQGQRVGQARIREEVTAQARTLLADALRQRTLLPPDGPQRRRLDHFVEYIRGAVQVEDRFGLAEELGLTEPEDRGKRVAALRAMSLSAAPLRPLSGRREGTLAEVVRLSLAMRVHFDTAMLSWRAAKLGKRRRDGSLEIEFGLRNAWIQRGLDADGDLPDVEHRRAALLAGVFIIAEFFAQAGERDDVELGPEHLVVALWRLLKLS</sequence>
<accession>A0A0C2D0I5</accession>